<protein>
    <submittedName>
        <fullName evidence="2">Uncharacterized protein</fullName>
    </submittedName>
</protein>
<keyword evidence="3" id="KW-1185">Reference proteome</keyword>
<feature type="chain" id="PRO_5045941421" evidence="1">
    <location>
        <begin position="22"/>
        <end position="98"/>
    </location>
</feature>
<keyword evidence="1" id="KW-0732">Signal</keyword>
<name>A0ABM9I2M1_9GAMM</name>
<evidence type="ECO:0000313" key="3">
    <source>
        <dbReference type="Proteomes" id="UP001162030"/>
    </source>
</evidence>
<proteinExistence type="predicted"/>
<dbReference type="RefSeq" id="WP_026611582.1">
    <property type="nucleotide sequence ID" value="NZ_OX458333.1"/>
</dbReference>
<gene>
    <name evidence="2" type="ORF">MSZNOR_2473</name>
</gene>
<dbReference type="Proteomes" id="UP001162030">
    <property type="component" value="Chromosome"/>
</dbReference>
<dbReference type="EMBL" id="OX458333">
    <property type="protein sequence ID" value="CAI8849079.1"/>
    <property type="molecule type" value="Genomic_DNA"/>
</dbReference>
<sequence length="98" mass="9948">MKSYALAAVLSSMMVTGSAFADNDFRALGQVSNLTPMSEEQLATVEGGWSGGGACGGGLINLANVCLNLALPVVVGINLSVLGVASQTIAQVTEQYIN</sequence>
<evidence type="ECO:0000313" key="2">
    <source>
        <dbReference type="EMBL" id="CAI8849079.1"/>
    </source>
</evidence>
<organism evidence="2 3">
    <name type="scientific">Methylocaldum szegediense</name>
    <dbReference type="NCBI Taxonomy" id="73780"/>
    <lineage>
        <taxon>Bacteria</taxon>
        <taxon>Pseudomonadati</taxon>
        <taxon>Pseudomonadota</taxon>
        <taxon>Gammaproteobacteria</taxon>
        <taxon>Methylococcales</taxon>
        <taxon>Methylococcaceae</taxon>
        <taxon>Methylocaldum</taxon>
    </lineage>
</organism>
<evidence type="ECO:0000256" key="1">
    <source>
        <dbReference type="SAM" id="SignalP"/>
    </source>
</evidence>
<feature type="signal peptide" evidence="1">
    <location>
        <begin position="1"/>
        <end position="21"/>
    </location>
</feature>
<reference evidence="2 3" key="1">
    <citation type="submission" date="2023-03" db="EMBL/GenBank/DDBJ databases">
        <authorList>
            <person name="Pearce D."/>
        </authorList>
    </citation>
    <scope>NUCLEOTIDE SEQUENCE [LARGE SCALE GENOMIC DNA]</scope>
    <source>
        <strain evidence="2">Msz</strain>
    </source>
</reference>
<accession>A0ABM9I2M1</accession>